<evidence type="ECO:0000256" key="3">
    <source>
        <dbReference type="ARBA" id="ARBA00022801"/>
    </source>
</evidence>
<evidence type="ECO:0000256" key="2">
    <source>
        <dbReference type="ARBA" id="ARBA00013064"/>
    </source>
</evidence>
<dbReference type="InterPro" id="IPR016667">
    <property type="entry name" value="Caps_polysacc_synth_CpsB/CapC"/>
</dbReference>
<evidence type="ECO:0000256" key="4">
    <source>
        <dbReference type="ARBA" id="ARBA00022912"/>
    </source>
</evidence>
<sequence>MIDMHTHVLFGVDDGAKTIDDSLGLIKEEVNKGVSKIILTPHFKKKYGETSVEKINENFKVLKEIVCEENLNVELFLGSEVYLDHNYYDTLWKEPIITLAGSDYVLIEFSMTDIPKNIPEICYEANLKGFIPIIAHVERYDTLYDNTQLIRDILNEGAHFQINASTIVNKEEKESSKFVNYLLKNELISFVASDVHNRDSRAFYLDKAYSVVNKICSHSYAEKIFKENQEKVIMNKYFDSPKLEIKKGFMSKLFNKKLS</sequence>
<proteinExistence type="inferred from homology"/>
<evidence type="ECO:0000313" key="7">
    <source>
        <dbReference type="Proteomes" id="UP000315343"/>
    </source>
</evidence>
<evidence type="ECO:0000256" key="1">
    <source>
        <dbReference type="ARBA" id="ARBA00005750"/>
    </source>
</evidence>
<dbReference type="SUPFAM" id="SSF89550">
    <property type="entry name" value="PHP domain-like"/>
    <property type="match status" value="1"/>
</dbReference>
<comment type="similarity">
    <text evidence="1">Belongs to the metallo-dependent hydrolases superfamily. CpsB/CapC family.</text>
</comment>
<organism evidence="6 7">
    <name type="scientific">Sedimentibacter saalensis</name>
    <dbReference type="NCBI Taxonomy" id="130788"/>
    <lineage>
        <taxon>Bacteria</taxon>
        <taxon>Bacillati</taxon>
        <taxon>Bacillota</taxon>
        <taxon>Tissierellia</taxon>
        <taxon>Sedimentibacter</taxon>
    </lineage>
</organism>
<accession>A0A562J8K4</accession>
<dbReference type="Gene3D" id="3.20.20.140">
    <property type="entry name" value="Metal-dependent hydrolases"/>
    <property type="match status" value="1"/>
</dbReference>
<dbReference type="PIRSF" id="PIRSF016557">
    <property type="entry name" value="Caps_synth_CpsB"/>
    <property type="match status" value="1"/>
</dbReference>
<dbReference type="GO" id="GO:0030145">
    <property type="term" value="F:manganese ion binding"/>
    <property type="evidence" value="ECO:0007669"/>
    <property type="project" value="InterPro"/>
</dbReference>
<dbReference type="AlphaFoldDB" id="A0A562J8K4"/>
<dbReference type="InterPro" id="IPR016195">
    <property type="entry name" value="Pol/histidinol_Pase-like"/>
</dbReference>
<dbReference type="EC" id="3.1.3.48" evidence="2"/>
<dbReference type="PANTHER" id="PTHR39181">
    <property type="entry name" value="TYROSINE-PROTEIN PHOSPHATASE YWQE"/>
    <property type="match status" value="1"/>
</dbReference>
<dbReference type="RefSeq" id="WP_145083716.1">
    <property type="nucleotide sequence ID" value="NZ_JAYFNS010000001.1"/>
</dbReference>
<dbReference type="GO" id="GO:0004725">
    <property type="term" value="F:protein tyrosine phosphatase activity"/>
    <property type="evidence" value="ECO:0007669"/>
    <property type="project" value="UniProtKB-EC"/>
</dbReference>
<comment type="catalytic activity">
    <reaction evidence="5">
        <text>O-phospho-L-tyrosyl-[protein] + H2O = L-tyrosyl-[protein] + phosphate</text>
        <dbReference type="Rhea" id="RHEA:10684"/>
        <dbReference type="Rhea" id="RHEA-COMP:10136"/>
        <dbReference type="Rhea" id="RHEA-COMP:20101"/>
        <dbReference type="ChEBI" id="CHEBI:15377"/>
        <dbReference type="ChEBI" id="CHEBI:43474"/>
        <dbReference type="ChEBI" id="CHEBI:46858"/>
        <dbReference type="ChEBI" id="CHEBI:61978"/>
        <dbReference type="EC" id="3.1.3.48"/>
    </reaction>
</comment>
<name>A0A562J8K4_9FIRM</name>
<comment type="caution">
    <text evidence="6">The sequence shown here is derived from an EMBL/GenBank/DDBJ whole genome shotgun (WGS) entry which is preliminary data.</text>
</comment>
<keyword evidence="3" id="KW-0378">Hydrolase</keyword>
<protein>
    <recommendedName>
        <fullName evidence="2">protein-tyrosine-phosphatase</fullName>
        <ecNumber evidence="2">3.1.3.48</ecNumber>
    </recommendedName>
</protein>
<gene>
    <name evidence="6" type="ORF">LY60_02361</name>
</gene>
<evidence type="ECO:0000256" key="5">
    <source>
        <dbReference type="ARBA" id="ARBA00051722"/>
    </source>
</evidence>
<dbReference type="OrthoDB" id="9788539at2"/>
<reference evidence="6 7" key="1">
    <citation type="submission" date="2019-07" db="EMBL/GenBank/DDBJ databases">
        <title>Genomic Encyclopedia of Type Strains, Phase I: the one thousand microbial genomes (KMG-I) project.</title>
        <authorList>
            <person name="Kyrpides N."/>
        </authorList>
    </citation>
    <scope>NUCLEOTIDE SEQUENCE [LARGE SCALE GENOMIC DNA]</scope>
    <source>
        <strain evidence="6 7">DSM 13558</strain>
    </source>
</reference>
<dbReference type="Pfam" id="PF19567">
    <property type="entry name" value="CpsB_CapC"/>
    <property type="match status" value="1"/>
</dbReference>
<dbReference type="Proteomes" id="UP000315343">
    <property type="component" value="Unassembled WGS sequence"/>
</dbReference>
<dbReference type="PANTHER" id="PTHR39181:SF1">
    <property type="entry name" value="TYROSINE-PROTEIN PHOSPHATASE YWQE"/>
    <property type="match status" value="1"/>
</dbReference>
<evidence type="ECO:0000313" key="6">
    <source>
        <dbReference type="EMBL" id="TWH79383.1"/>
    </source>
</evidence>
<dbReference type="EMBL" id="VLKH01000006">
    <property type="protein sequence ID" value="TWH79383.1"/>
    <property type="molecule type" value="Genomic_DNA"/>
</dbReference>
<keyword evidence="4" id="KW-0904">Protein phosphatase</keyword>
<keyword evidence="7" id="KW-1185">Reference proteome</keyword>